<name>A0A094PV86_9ZZZZ</name>
<dbReference type="Pfam" id="PF09438">
    <property type="entry name" value="DUF2017"/>
    <property type="match status" value="1"/>
</dbReference>
<dbReference type="EMBL" id="JNSL01000127">
    <property type="protein sequence ID" value="KGA15037.1"/>
    <property type="molecule type" value="Genomic_DNA"/>
</dbReference>
<dbReference type="AlphaFoldDB" id="A0A094PV86"/>
<comment type="caution">
    <text evidence="1">The sequence shown here is derived from an EMBL/GenBank/DDBJ whole genome shotgun (WGS) entry which is preliminary data.</text>
</comment>
<dbReference type="InterPro" id="IPR018561">
    <property type="entry name" value="AosR"/>
</dbReference>
<accession>A0A094PV86</accession>
<proteinExistence type="predicted"/>
<protein>
    <submittedName>
        <fullName evidence="1">Uncharacterized protein</fullName>
    </submittedName>
</protein>
<evidence type="ECO:0000313" key="1">
    <source>
        <dbReference type="EMBL" id="KGA15037.1"/>
    </source>
</evidence>
<organism evidence="1">
    <name type="scientific">freshwater metagenome</name>
    <dbReference type="NCBI Taxonomy" id="449393"/>
    <lineage>
        <taxon>unclassified sequences</taxon>
        <taxon>metagenomes</taxon>
        <taxon>ecological metagenomes</taxon>
    </lineage>
</organism>
<gene>
    <name evidence="1" type="ORF">GM51_15780</name>
</gene>
<reference evidence="1" key="1">
    <citation type="submission" date="2014-06" db="EMBL/GenBank/DDBJ databases">
        <title>Key roles for freshwater Actinobacteria revealed by deep metagenomic sequencing.</title>
        <authorList>
            <person name="Ghai R."/>
            <person name="Mizuno C.M."/>
            <person name="Picazo A."/>
            <person name="Camacho A."/>
            <person name="Rodriguez-Valera F."/>
        </authorList>
    </citation>
    <scope>NUCLEOTIDE SEQUENCE</scope>
</reference>
<sequence length="162" mass="18249">MAFGFKRTIQRKGPDRFIINLREDLREVIAAVCEDVLGALDNEDAPNRDPMLRRVFPVAHTSDESVNEAYRDLVQSDLLRTRREALERVSATANDAELDRATLETWMIGLNTVRLILGTRLDVSEDGFPQLEADDPELPAWALYEFLGVFVGMVVDALARTS</sequence>